<feature type="transmembrane region" description="Helical" evidence="8">
    <location>
        <begin position="46"/>
        <end position="68"/>
    </location>
</feature>
<dbReference type="EMBL" id="DS469651">
    <property type="protein sequence ID" value="EDO37219.1"/>
    <property type="molecule type" value="Genomic_DNA"/>
</dbReference>
<proteinExistence type="predicted"/>
<keyword evidence="7" id="KW-0807">Transducer</keyword>
<name>A7SGB9_NEMVE</name>
<evidence type="ECO:0000313" key="11">
    <source>
        <dbReference type="Proteomes" id="UP000001593"/>
    </source>
</evidence>
<keyword evidence="5 8" id="KW-0472">Membrane</keyword>
<dbReference type="OMA" id="WIMSFAN"/>
<dbReference type="GO" id="GO:0032870">
    <property type="term" value="P:cellular response to hormone stimulus"/>
    <property type="evidence" value="ECO:0000318"/>
    <property type="project" value="GO_Central"/>
</dbReference>
<dbReference type="InterPro" id="IPR000276">
    <property type="entry name" value="GPCR_Rhodpsn"/>
</dbReference>
<dbReference type="GO" id="GO:0004930">
    <property type="term" value="F:G protein-coupled receptor activity"/>
    <property type="evidence" value="ECO:0000318"/>
    <property type="project" value="GO_Central"/>
</dbReference>
<evidence type="ECO:0000256" key="6">
    <source>
        <dbReference type="ARBA" id="ARBA00023170"/>
    </source>
</evidence>
<dbReference type="STRING" id="45351.A7SGB9"/>
<gene>
    <name evidence="10" type="ORF">NEMVEDRAFT_v1g42396</name>
</gene>
<dbReference type="InterPro" id="IPR017452">
    <property type="entry name" value="GPCR_Rhodpsn_7TM"/>
</dbReference>
<feature type="transmembrane region" description="Helical" evidence="8">
    <location>
        <begin position="7"/>
        <end position="26"/>
    </location>
</feature>
<protein>
    <recommendedName>
        <fullName evidence="9">G-protein coupled receptors family 1 profile domain-containing protein</fullName>
    </recommendedName>
</protein>
<dbReference type="HOGENOM" id="CLU_009579_6_1_1"/>
<dbReference type="GO" id="GO:0007186">
    <property type="term" value="P:G protein-coupled receptor signaling pathway"/>
    <property type="evidence" value="ECO:0000318"/>
    <property type="project" value="GO_Central"/>
</dbReference>
<reference evidence="10 11" key="1">
    <citation type="journal article" date="2007" name="Science">
        <title>Sea anemone genome reveals ancestral eumetazoan gene repertoire and genomic organization.</title>
        <authorList>
            <person name="Putnam N.H."/>
            <person name="Srivastava M."/>
            <person name="Hellsten U."/>
            <person name="Dirks B."/>
            <person name="Chapman J."/>
            <person name="Salamov A."/>
            <person name="Terry A."/>
            <person name="Shapiro H."/>
            <person name="Lindquist E."/>
            <person name="Kapitonov V.V."/>
            <person name="Jurka J."/>
            <person name="Genikhovich G."/>
            <person name="Grigoriev I.V."/>
            <person name="Lucas S.M."/>
            <person name="Steele R.E."/>
            <person name="Finnerty J.R."/>
            <person name="Technau U."/>
            <person name="Martindale M.Q."/>
            <person name="Rokhsar D.S."/>
        </authorList>
    </citation>
    <scope>NUCLEOTIDE SEQUENCE [LARGE SCALE GENOMIC DNA]</scope>
    <source>
        <strain evidence="11">CH2 X CH6</strain>
    </source>
</reference>
<evidence type="ECO:0000256" key="5">
    <source>
        <dbReference type="ARBA" id="ARBA00023136"/>
    </source>
</evidence>
<keyword evidence="6" id="KW-0675">Receptor</keyword>
<feature type="transmembrane region" description="Helical" evidence="8">
    <location>
        <begin position="218"/>
        <end position="240"/>
    </location>
</feature>
<keyword evidence="4" id="KW-0297">G-protein coupled receptor</keyword>
<dbReference type="PROSITE" id="PS50262">
    <property type="entry name" value="G_PROTEIN_RECEP_F1_2"/>
    <property type="match status" value="1"/>
</dbReference>
<accession>A7SGB9</accession>
<dbReference type="eggNOG" id="KOG3656">
    <property type="taxonomic scope" value="Eukaryota"/>
</dbReference>
<evidence type="ECO:0000256" key="4">
    <source>
        <dbReference type="ARBA" id="ARBA00023040"/>
    </source>
</evidence>
<keyword evidence="3 8" id="KW-1133">Transmembrane helix</keyword>
<feature type="domain" description="G-protein coupled receptors family 1 profile" evidence="9">
    <location>
        <begin position="1"/>
        <end position="241"/>
    </location>
</feature>
<feature type="transmembrane region" description="Helical" evidence="8">
    <location>
        <begin position="80"/>
        <end position="103"/>
    </location>
</feature>
<evidence type="ECO:0000256" key="7">
    <source>
        <dbReference type="ARBA" id="ARBA00023224"/>
    </source>
</evidence>
<evidence type="ECO:0000256" key="8">
    <source>
        <dbReference type="SAM" id="Phobius"/>
    </source>
</evidence>
<dbReference type="Gene3D" id="1.20.1070.10">
    <property type="entry name" value="Rhodopsin 7-helix transmembrane proteins"/>
    <property type="match status" value="1"/>
</dbReference>
<evidence type="ECO:0000313" key="10">
    <source>
        <dbReference type="EMBL" id="EDO37219.1"/>
    </source>
</evidence>
<dbReference type="PANTHER" id="PTHR45695">
    <property type="entry name" value="LEUCOKININ RECEPTOR-RELATED"/>
    <property type="match status" value="1"/>
</dbReference>
<evidence type="ECO:0000256" key="1">
    <source>
        <dbReference type="ARBA" id="ARBA00004141"/>
    </source>
</evidence>
<feature type="non-terminal residue" evidence="10">
    <location>
        <position position="267"/>
    </location>
</feature>
<organism evidence="10 11">
    <name type="scientific">Nematostella vectensis</name>
    <name type="common">Starlet sea anemone</name>
    <dbReference type="NCBI Taxonomy" id="45351"/>
    <lineage>
        <taxon>Eukaryota</taxon>
        <taxon>Metazoa</taxon>
        <taxon>Cnidaria</taxon>
        <taxon>Anthozoa</taxon>
        <taxon>Hexacorallia</taxon>
        <taxon>Actiniaria</taxon>
        <taxon>Edwardsiidae</taxon>
        <taxon>Nematostella</taxon>
    </lineage>
</organism>
<evidence type="ECO:0000256" key="3">
    <source>
        <dbReference type="ARBA" id="ARBA00022989"/>
    </source>
</evidence>
<feature type="transmembrane region" description="Helical" evidence="8">
    <location>
        <begin position="123"/>
        <end position="145"/>
    </location>
</feature>
<dbReference type="PhylomeDB" id="A7SGB9"/>
<sequence length="267" mass="30720">RTVNDMFIMNLAVTDLTLIFFIPLNIYDLLRTLPATVFTCHFVKPLMTVSFLVSIFTLTSMAVYRCRVILNPFRPEMKDFWAFILVGLIWLSSFIVMVPMMVVTKPFKSGCKEKWPSFTHRKAYTAALFVIQYLLPLMLIAVAYIRIGLDLNKAYFPTSFSFRTKHSEKQANLKARTKENKQVVKTLATIVIMFALCMLPGQVAWMLLDFGSEKQKQTAVVCIKFGVITSVFHSCMNPLIYGTLTRQFRRGYVKYLSYLLCCCQSHS</sequence>
<feature type="transmembrane region" description="Helical" evidence="8">
    <location>
        <begin position="183"/>
        <end position="206"/>
    </location>
</feature>
<feature type="non-terminal residue" evidence="10">
    <location>
        <position position="1"/>
    </location>
</feature>
<dbReference type="InParanoid" id="A7SGB9"/>
<keyword evidence="11" id="KW-1185">Reference proteome</keyword>
<dbReference type="AlphaFoldDB" id="A7SGB9"/>
<comment type="subcellular location">
    <subcellularLocation>
        <location evidence="1">Membrane</location>
        <topology evidence="1">Multi-pass membrane protein</topology>
    </subcellularLocation>
</comment>
<dbReference type="PANTHER" id="PTHR45695:SF9">
    <property type="entry name" value="LEUCOKININ RECEPTOR"/>
    <property type="match status" value="1"/>
</dbReference>
<dbReference type="GO" id="GO:0005886">
    <property type="term" value="C:plasma membrane"/>
    <property type="evidence" value="ECO:0000318"/>
    <property type="project" value="GO_Central"/>
</dbReference>
<evidence type="ECO:0000256" key="2">
    <source>
        <dbReference type="ARBA" id="ARBA00022692"/>
    </source>
</evidence>
<evidence type="ECO:0000259" key="9">
    <source>
        <dbReference type="PROSITE" id="PS50262"/>
    </source>
</evidence>
<keyword evidence="2 8" id="KW-0812">Transmembrane</keyword>
<dbReference type="PRINTS" id="PR00237">
    <property type="entry name" value="GPCRRHODOPSN"/>
</dbReference>
<dbReference type="Pfam" id="PF00001">
    <property type="entry name" value="7tm_1"/>
    <property type="match status" value="1"/>
</dbReference>
<dbReference type="SUPFAM" id="SSF81321">
    <property type="entry name" value="Family A G protein-coupled receptor-like"/>
    <property type="match status" value="1"/>
</dbReference>
<dbReference type="Proteomes" id="UP000001593">
    <property type="component" value="Unassembled WGS sequence"/>
</dbReference>